<organism evidence="2 3">
    <name type="scientific">Gonium pectorale</name>
    <name type="common">Green alga</name>
    <dbReference type="NCBI Taxonomy" id="33097"/>
    <lineage>
        <taxon>Eukaryota</taxon>
        <taxon>Viridiplantae</taxon>
        <taxon>Chlorophyta</taxon>
        <taxon>core chlorophytes</taxon>
        <taxon>Chlorophyceae</taxon>
        <taxon>CS clade</taxon>
        <taxon>Chlamydomonadales</taxon>
        <taxon>Volvocaceae</taxon>
        <taxon>Gonium</taxon>
    </lineage>
</organism>
<comment type="caution">
    <text evidence="2">The sequence shown here is derived from an EMBL/GenBank/DDBJ whole genome shotgun (WGS) entry which is preliminary data.</text>
</comment>
<dbReference type="AlphaFoldDB" id="A0A150GK18"/>
<evidence type="ECO:0000313" key="3">
    <source>
        <dbReference type="Proteomes" id="UP000075714"/>
    </source>
</evidence>
<feature type="compositionally biased region" description="Low complexity" evidence="1">
    <location>
        <begin position="192"/>
        <end position="212"/>
    </location>
</feature>
<feature type="region of interest" description="Disordered" evidence="1">
    <location>
        <begin position="22"/>
        <end position="88"/>
    </location>
</feature>
<reference evidence="3" key="1">
    <citation type="journal article" date="2016" name="Nat. Commun.">
        <title>The Gonium pectorale genome demonstrates co-option of cell cycle regulation during the evolution of multicellularity.</title>
        <authorList>
            <person name="Hanschen E.R."/>
            <person name="Marriage T.N."/>
            <person name="Ferris P.J."/>
            <person name="Hamaji T."/>
            <person name="Toyoda A."/>
            <person name="Fujiyama A."/>
            <person name="Neme R."/>
            <person name="Noguchi H."/>
            <person name="Minakuchi Y."/>
            <person name="Suzuki M."/>
            <person name="Kawai-Toyooka H."/>
            <person name="Smith D.R."/>
            <person name="Sparks H."/>
            <person name="Anderson J."/>
            <person name="Bakaric R."/>
            <person name="Luria V."/>
            <person name="Karger A."/>
            <person name="Kirschner M.W."/>
            <person name="Durand P.M."/>
            <person name="Michod R.E."/>
            <person name="Nozaki H."/>
            <person name="Olson B.J."/>
        </authorList>
    </citation>
    <scope>NUCLEOTIDE SEQUENCE [LARGE SCALE GENOMIC DNA]</scope>
    <source>
        <strain evidence="3">NIES-2863</strain>
    </source>
</reference>
<accession>A0A150GK18</accession>
<dbReference type="Proteomes" id="UP000075714">
    <property type="component" value="Unassembled WGS sequence"/>
</dbReference>
<feature type="compositionally biased region" description="Gly residues" evidence="1">
    <location>
        <begin position="213"/>
        <end position="226"/>
    </location>
</feature>
<proteinExistence type="predicted"/>
<evidence type="ECO:0000256" key="1">
    <source>
        <dbReference type="SAM" id="MobiDB-lite"/>
    </source>
</evidence>
<feature type="region of interest" description="Disordered" evidence="1">
    <location>
        <begin position="285"/>
        <end position="308"/>
    </location>
</feature>
<dbReference type="OrthoDB" id="10683034at2759"/>
<dbReference type="EMBL" id="LSYV01000019">
    <property type="protein sequence ID" value="KXZ50114.1"/>
    <property type="molecule type" value="Genomic_DNA"/>
</dbReference>
<gene>
    <name evidence="2" type="ORF">GPECTOR_18g89</name>
</gene>
<sequence length="346" mass="35257">MGKRGTNGWPFDDAADEDALGAFLRRSGRGTGVGEELQRDSEDSDGGEEVRPEGGHGEDAGPSAQRGPLTTRPGLGDPPSCRRDVSPPFMDERAAQEVRRLIKRYTSAIPATAAETARLCNEVFGLELDPPGYGQLLTTACSPEQHDGRGVEDGNGGSGAGIGGGEVRDCYATLGLSVLEVCVARYAHGALSSPSEAAPGAAGTATAASTDAGGEGGSTAGDGRAAGGADADAAGTQRAMGPNPPTSTTSRRQAPPITSVLASTEDYTASDVLSALARRLRLNLLLPPPHSPSHPQESKQGPTVGTPDSGPALLRLVWAAYLADPSGAWRAACVLVGLADELRLVA</sequence>
<name>A0A150GK18_GONPE</name>
<feature type="compositionally biased region" description="Basic and acidic residues" evidence="1">
    <location>
        <begin position="48"/>
        <end position="59"/>
    </location>
</feature>
<protein>
    <submittedName>
        <fullName evidence="2">Uncharacterized protein</fullName>
    </submittedName>
</protein>
<feature type="region of interest" description="Disordered" evidence="1">
    <location>
        <begin position="192"/>
        <end position="259"/>
    </location>
</feature>
<keyword evidence="3" id="KW-1185">Reference proteome</keyword>
<evidence type="ECO:0000313" key="2">
    <source>
        <dbReference type="EMBL" id="KXZ50114.1"/>
    </source>
</evidence>